<reference evidence="3" key="1">
    <citation type="submission" date="2022-10" db="EMBL/GenBank/DDBJ databases">
        <title>The complete genomes of actinobacterial strains from the NBC collection.</title>
        <authorList>
            <person name="Joergensen T.S."/>
            <person name="Alvarez Arevalo M."/>
            <person name="Sterndorff E.B."/>
            <person name="Faurdal D."/>
            <person name="Vuksanovic O."/>
            <person name="Mourched A.-S."/>
            <person name="Charusanti P."/>
            <person name="Shaw S."/>
            <person name="Blin K."/>
            <person name="Weber T."/>
        </authorList>
    </citation>
    <scope>NUCLEOTIDE SEQUENCE</scope>
    <source>
        <strain evidence="3">NBC_00119</strain>
    </source>
</reference>
<evidence type="ECO:0000313" key="3">
    <source>
        <dbReference type="EMBL" id="WTS16741.1"/>
    </source>
</evidence>
<evidence type="ECO:0000256" key="2">
    <source>
        <dbReference type="SAM" id="Phobius"/>
    </source>
</evidence>
<organism evidence="3">
    <name type="scientific">Streptomyces sp. NBC_00119</name>
    <dbReference type="NCBI Taxonomy" id="2975659"/>
    <lineage>
        <taxon>Bacteria</taxon>
        <taxon>Bacillati</taxon>
        <taxon>Actinomycetota</taxon>
        <taxon>Actinomycetes</taxon>
        <taxon>Kitasatosporales</taxon>
        <taxon>Streptomycetaceae</taxon>
        <taxon>Streptomyces</taxon>
    </lineage>
</organism>
<sequence length="135" mass="14224">MTREPDSVNRCAPQDQLRAPARGGGDRLSVLVVALALIGAVFCAGLLLFVRFAHWAGAHPFAGTLLIVLAVPVLYVALRAMPRTRELRRAARAGMAQADRELGVCQDGASGAVRAVEPDDASTPSLRASDVVHKG</sequence>
<gene>
    <name evidence="3" type="ORF">OHU69_40220</name>
</gene>
<evidence type="ECO:0000256" key="1">
    <source>
        <dbReference type="SAM" id="MobiDB-lite"/>
    </source>
</evidence>
<keyword evidence="2" id="KW-0812">Transmembrane</keyword>
<feature type="transmembrane region" description="Helical" evidence="2">
    <location>
        <begin position="58"/>
        <end position="78"/>
    </location>
</feature>
<name>A0AAU1UFK7_9ACTN</name>
<feature type="region of interest" description="Disordered" evidence="1">
    <location>
        <begin position="116"/>
        <end position="135"/>
    </location>
</feature>
<dbReference type="EMBL" id="CP108195">
    <property type="protein sequence ID" value="WTS16741.1"/>
    <property type="molecule type" value="Genomic_DNA"/>
</dbReference>
<protein>
    <submittedName>
        <fullName evidence="3">DUF2157 domain-containing protein</fullName>
    </submittedName>
</protein>
<keyword evidence="2" id="KW-0472">Membrane</keyword>
<feature type="transmembrane region" description="Helical" evidence="2">
    <location>
        <begin position="28"/>
        <end position="52"/>
    </location>
</feature>
<dbReference type="AlphaFoldDB" id="A0AAU1UFK7"/>
<keyword evidence="2" id="KW-1133">Transmembrane helix</keyword>
<accession>A0AAU1UFK7</accession>
<proteinExistence type="predicted"/>